<comment type="similarity">
    <text evidence="14 16">Belongs to the SEDS family. FtsW subfamily.</text>
</comment>
<evidence type="ECO:0000256" key="2">
    <source>
        <dbReference type="ARBA" id="ARBA00004752"/>
    </source>
</evidence>
<protein>
    <recommendedName>
        <fullName evidence="16">Probable peptidoglycan glycosyltransferase FtsW</fullName>
        <shortName evidence="16">PGT</shortName>
        <ecNumber evidence="16">2.4.99.28</ecNumber>
    </recommendedName>
    <alternativeName>
        <fullName evidence="16">Cell division protein FtsW</fullName>
    </alternativeName>
    <alternativeName>
        <fullName evidence="16">Cell wall polymerase</fullName>
    </alternativeName>
    <alternativeName>
        <fullName evidence="16">Peptidoglycan polymerase</fullName>
        <shortName evidence="16">PG polymerase</shortName>
    </alternativeName>
</protein>
<dbReference type="GO" id="GO:0071555">
    <property type="term" value="P:cell wall organization"/>
    <property type="evidence" value="ECO:0007669"/>
    <property type="project" value="UniProtKB-KW"/>
</dbReference>
<feature type="transmembrane region" description="Helical" evidence="16">
    <location>
        <begin position="115"/>
        <end position="135"/>
    </location>
</feature>
<comment type="function">
    <text evidence="16">Peptidoglycan polymerase that is essential for cell division.</text>
</comment>
<keyword evidence="16" id="KW-0997">Cell inner membrane</keyword>
<feature type="transmembrane region" description="Helical" evidence="16">
    <location>
        <begin position="147"/>
        <end position="166"/>
    </location>
</feature>
<dbReference type="GO" id="GO:0043093">
    <property type="term" value="P:FtsZ-dependent cytokinesis"/>
    <property type="evidence" value="ECO:0007669"/>
    <property type="project" value="UniProtKB-UniRule"/>
</dbReference>
<dbReference type="PANTHER" id="PTHR30474:SF2">
    <property type="entry name" value="PEPTIDOGLYCAN GLYCOSYLTRANSFERASE FTSW-RELATED"/>
    <property type="match status" value="1"/>
</dbReference>
<feature type="transmembrane region" description="Helical" evidence="16">
    <location>
        <begin position="281"/>
        <end position="305"/>
    </location>
</feature>
<keyword evidence="13 16" id="KW-0961">Cell wall biogenesis/degradation</keyword>
<keyword evidence="6 16" id="KW-0808">Transferase</keyword>
<dbReference type="GO" id="GO:0009252">
    <property type="term" value="P:peptidoglycan biosynthetic process"/>
    <property type="evidence" value="ECO:0007669"/>
    <property type="project" value="UniProtKB-UniRule"/>
</dbReference>
<dbReference type="RefSeq" id="WP_369601446.1">
    <property type="nucleotide sequence ID" value="NZ_CP154858.1"/>
</dbReference>
<dbReference type="HAMAP" id="MF_00913">
    <property type="entry name" value="PGT_FtsW_proteobact"/>
    <property type="match status" value="1"/>
</dbReference>
<evidence type="ECO:0000256" key="10">
    <source>
        <dbReference type="ARBA" id="ARBA00022989"/>
    </source>
</evidence>
<dbReference type="EC" id="2.4.99.28" evidence="16"/>
<dbReference type="NCBIfam" id="TIGR02614">
    <property type="entry name" value="ftsW"/>
    <property type="match status" value="1"/>
</dbReference>
<dbReference type="InterPro" id="IPR013437">
    <property type="entry name" value="FtsW"/>
</dbReference>
<feature type="transmembrane region" description="Helical" evidence="16">
    <location>
        <begin position="84"/>
        <end position="103"/>
    </location>
</feature>
<dbReference type="GO" id="GO:0005886">
    <property type="term" value="C:plasma membrane"/>
    <property type="evidence" value="ECO:0007669"/>
    <property type="project" value="UniProtKB-SubCell"/>
</dbReference>
<accession>A0AB39UWS0</accession>
<dbReference type="AlphaFoldDB" id="A0AB39UWS0"/>
<keyword evidence="7 16" id="KW-0812">Transmembrane</keyword>
<reference evidence="17" key="1">
    <citation type="submission" date="2024-05" db="EMBL/GenBank/DDBJ databases">
        <title>Genome sequencing of novel strain.</title>
        <authorList>
            <person name="Ganbat D."/>
            <person name="Ganbat S."/>
            <person name="Lee S.-J."/>
        </authorList>
    </citation>
    <scope>NUCLEOTIDE SEQUENCE</scope>
    <source>
        <strain evidence="17">SMD15-11</strain>
    </source>
</reference>
<evidence type="ECO:0000256" key="13">
    <source>
        <dbReference type="ARBA" id="ARBA00023316"/>
    </source>
</evidence>
<proteinExistence type="inferred from homology"/>
<evidence type="ECO:0000256" key="1">
    <source>
        <dbReference type="ARBA" id="ARBA00004651"/>
    </source>
</evidence>
<dbReference type="EMBL" id="CP154858">
    <property type="protein sequence ID" value="XDT72439.1"/>
    <property type="molecule type" value="Genomic_DNA"/>
</dbReference>
<feature type="transmembrane region" description="Helical" evidence="16">
    <location>
        <begin position="317"/>
        <end position="336"/>
    </location>
</feature>
<feature type="transmembrane region" description="Helical" evidence="16">
    <location>
        <begin position="50"/>
        <end position="72"/>
    </location>
</feature>
<keyword evidence="12 16" id="KW-0131">Cell cycle</keyword>
<dbReference type="InterPro" id="IPR001182">
    <property type="entry name" value="FtsW/RodA"/>
</dbReference>
<evidence type="ECO:0000256" key="15">
    <source>
        <dbReference type="ARBA" id="ARBA00049902"/>
    </source>
</evidence>
<keyword evidence="4 16" id="KW-0132">Cell division</keyword>
<dbReference type="GO" id="GO:0032153">
    <property type="term" value="C:cell division site"/>
    <property type="evidence" value="ECO:0007669"/>
    <property type="project" value="UniProtKB-UniRule"/>
</dbReference>
<comment type="pathway">
    <text evidence="2 16">Cell wall biogenesis; peptidoglycan biosynthesis.</text>
</comment>
<keyword evidence="11 16" id="KW-0472">Membrane</keyword>
<dbReference type="GO" id="GO:0008955">
    <property type="term" value="F:peptidoglycan glycosyltransferase activity"/>
    <property type="evidence" value="ECO:0007669"/>
    <property type="project" value="UniProtKB-UniRule"/>
</dbReference>
<keyword evidence="5 16" id="KW-0328">Glycosyltransferase</keyword>
<evidence type="ECO:0000256" key="6">
    <source>
        <dbReference type="ARBA" id="ARBA00022679"/>
    </source>
</evidence>
<evidence type="ECO:0000256" key="8">
    <source>
        <dbReference type="ARBA" id="ARBA00022960"/>
    </source>
</evidence>
<evidence type="ECO:0000256" key="14">
    <source>
        <dbReference type="ARBA" id="ARBA00038053"/>
    </source>
</evidence>
<feature type="transmembrane region" description="Helical" evidence="16">
    <location>
        <begin position="20"/>
        <end position="38"/>
    </location>
</feature>
<feature type="transmembrane region" description="Helical" evidence="16">
    <location>
        <begin position="348"/>
        <end position="369"/>
    </location>
</feature>
<dbReference type="GO" id="GO:0008360">
    <property type="term" value="P:regulation of cell shape"/>
    <property type="evidence" value="ECO:0007669"/>
    <property type="project" value="UniProtKB-KW"/>
</dbReference>
<evidence type="ECO:0000313" key="17">
    <source>
        <dbReference type="EMBL" id="XDT72439.1"/>
    </source>
</evidence>
<comment type="subcellular location">
    <subcellularLocation>
        <location evidence="16">Cell inner membrane</location>
        <topology evidence="16">Multi-pass membrane protein</topology>
    </subcellularLocation>
    <subcellularLocation>
        <location evidence="1">Cell membrane</location>
        <topology evidence="1">Multi-pass membrane protein</topology>
    </subcellularLocation>
    <text evidence="16">Localizes to the division septum.</text>
</comment>
<evidence type="ECO:0000256" key="5">
    <source>
        <dbReference type="ARBA" id="ARBA00022676"/>
    </source>
</evidence>
<dbReference type="PROSITE" id="PS00428">
    <property type="entry name" value="FTSW_RODA_SPOVE"/>
    <property type="match status" value="1"/>
</dbReference>
<sequence>MNRAAVIPHADLYFAIDRSLLMAALALAIMGLVMVASASVEIAQSLTGNALYFAFRQALYLAMALALGFAMLRIPMDFWRKQDWLLLGLTLALLVAVLIPGIGRTVNGSSRWLSLGLFNLQASEVAKIATVFYTASYLVRREQEVRTSLWGFVKPLLVVCVFAVLLLMEPDLGALVVILTAVTGVLFIAGVRWLHFGALVLTGAAGVAILAITSPYRLKRLTAYLDPWADQFDTGYQLVQALIAFGRGELAGVGLGNSIQKLSFLPEAHTDFVFAIIGEELGLMGSLIIIALFAIVAWRGLYIAMEAQRAGQAYQAYVAYGITFVLTFQAVVNLGVNTGLLPTKGLTLPFVSYGGSSLLMSGACIGILLRCHAEAVRAREAAT</sequence>
<name>A0AB39UWS0_9GAMM</name>
<dbReference type="InterPro" id="IPR018365">
    <property type="entry name" value="Cell_cycle_FtsW-rel_CS"/>
</dbReference>
<keyword evidence="8 16" id="KW-0133">Cell shape</keyword>
<evidence type="ECO:0000256" key="12">
    <source>
        <dbReference type="ARBA" id="ARBA00023306"/>
    </source>
</evidence>
<keyword evidence="10 16" id="KW-1133">Transmembrane helix</keyword>
<evidence type="ECO:0000256" key="7">
    <source>
        <dbReference type="ARBA" id="ARBA00022692"/>
    </source>
</evidence>
<organism evidence="17">
    <name type="scientific">Thermohahella caldifontis</name>
    <dbReference type="NCBI Taxonomy" id="3142973"/>
    <lineage>
        <taxon>Bacteria</taxon>
        <taxon>Pseudomonadati</taxon>
        <taxon>Pseudomonadota</taxon>
        <taxon>Gammaproteobacteria</taxon>
        <taxon>Oceanospirillales</taxon>
        <taxon>Hahellaceae</taxon>
        <taxon>Thermohahella</taxon>
    </lineage>
</organism>
<keyword evidence="3 16" id="KW-1003">Cell membrane</keyword>
<dbReference type="PANTHER" id="PTHR30474">
    <property type="entry name" value="CELL CYCLE PROTEIN"/>
    <property type="match status" value="1"/>
</dbReference>
<feature type="transmembrane region" description="Helical" evidence="16">
    <location>
        <begin position="172"/>
        <end position="191"/>
    </location>
</feature>
<keyword evidence="9 16" id="KW-0573">Peptidoglycan synthesis</keyword>
<evidence type="ECO:0000256" key="3">
    <source>
        <dbReference type="ARBA" id="ARBA00022475"/>
    </source>
</evidence>
<dbReference type="GO" id="GO:0015648">
    <property type="term" value="F:lipid-linked peptidoglycan transporter activity"/>
    <property type="evidence" value="ECO:0007669"/>
    <property type="project" value="TreeGrafter"/>
</dbReference>
<comment type="catalytic activity">
    <reaction evidence="15 16">
        <text>[GlcNAc-(1-&gt;4)-Mur2Ac(oyl-L-Ala-gamma-D-Glu-L-Lys-D-Ala-D-Ala)](n)-di-trans,octa-cis-undecaprenyl diphosphate + beta-D-GlcNAc-(1-&gt;4)-Mur2Ac(oyl-L-Ala-gamma-D-Glu-L-Lys-D-Ala-D-Ala)-di-trans,octa-cis-undecaprenyl diphosphate = [GlcNAc-(1-&gt;4)-Mur2Ac(oyl-L-Ala-gamma-D-Glu-L-Lys-D-Ala-D-Ala)](n+1)-di-trans,octa-cis-undecaprenyl diphosphate + di-trans,octa-cis-undecaprenyl diphosphate + H(+)</text>
        <dbReference type="Rhea" id="RHEA:23708"/>
        <dbReference type="Rhea" id="RHEA-COMP:9602"/>
        <dbReference type="Rhea" id="RHEA-COMP:9603"/>
        <dbReference type="ChEBI" id="CHEBI:15378"/>
        <dbReference type="ChEBI" id="CHEBI:58405"/>
        <dbReference type="ChEBI" id="CHEBI:60033"/>
        <dbReference type="ChEBI" id="CHEBI:78435"/>
        <dbReference type="EC" id="2.4.99.28"/>
    </reaction>
</comment>
<evidence type="ECO:0000256" key="11">
    <source>
        <dbReference type="ARBA" id="ARBA00023136"/>
    </source>
</evidence>
<gene>
    <name evidence="16 17" type="primary">ftsW</name>
    <name evidence="17" type="ORF">AAIA72_00170</name>
</gene>
<evidence type="ECO:0000256" key="9">
    <source>
        <dbReference type="ARBA" id="ARBA00022984"/>
    </source>
</evidence>
<evidence type="ECO:0000256" key="16">
    <source>
        <dbReference type="HAMAP-Rule" id="MF_00913"/>
    </source>
</evidence>
<feature type="transmembrane region" description="Helical" evidence="16">
    <location>
        <begin position="198"/>
        <end position="218"/>
    </location>
</feature>
<dbReference type="KEGG" id="tcd:AAIA72_00170"/>
<evidence type="ECO:0000256" key="4">
    <source>
        <dbReference type="ARBA" id="ARBA00022618"/>
    </source>
</evidence>
<dbReference type="Pfam" id="PF01098">
    <property type="entry name" value="FTSW_RODA_SPOVE"/>
    <property type="match status" value="1"/>
</dbReference>